<organism evidence="1">
    <name type="scientific">Anguilla anguilla</name>
    <name type="common">European freshwater eel</name>
    <name type="synonym">Muraena anguilla</name>
    <dbReference type="NCBI Taxonomy" id="7936"/>
    <lineage>
        <taxon>Eukaryota</taxon>
        <taxon>Metazoa</taxon>
        <taxon>Chordata</taxon>
        <taxon>Craniata</taxon>
        <taxon>Vertebrata</taxon>
        <taxon>Euteleostomi</taxon>
        <taxon>Actinopterygii</taxon>
        <taxon>Neopterygii</taxon>
        <taxon>Teleostei</taxon>
        <taxon>Anguilliformes</taxon>
        <taxon>Anguillidae</taxon>
        <taxon>Anguilla</taxon>
    </lineage>
</organism>
<dbReference type="AlphaFoldDB" id="A0A0E9V002"/>
<sequence>MTGLSTPPNSYSCNPHCRLVGYQCNVTEL</sequence>
<reference evidence="1" key="1">
    <citation type="submission" date="2014-11" db="EMBL/GenBank/DDBJ databases">
        <authorList>
            <person name="Amaro Gonzalez C."/>
        </authorList>
    </citation>
    <scope>NUCLEOTIDE SEQUENCE</scope>
</reference>
<reference evidence="1" key="2">
    <citation type="journal article" date="2015" name="Fish Shellfish Immunol.">
        <title>Early steps in the European eel (Anguilla anguilla)-Vibrio vulnificus interaction in the gills: Role of the RtxA13 toxin.</title>
        <authorList>
            <person name="Callol A."/>
            <person name="Pajuelo D."/>
            <person name="Ebbesson L."/>
            <person name="Teles M."/>
            <person name="MacKenzie S."/>
            <person name="Amaro C."/>
        </authorList>
    </citation>
    <scope>NUCLEOTIDE SEQUENCE</scope>
</reference>
<dbReference type="EMBL" id="GBXM01037113">
    <property type="protein sequence ID" value="JAH71464.1"/>
    <property type="molecule type" value="Transcribed_RNA"/>
</dbReference>
<protein>
    <submittedName>
        <fullName evidence="1">Uncharacterized protein</fullName>
    </submittedName>
</protein>
<accession>A0A0E9V002</accession>
<proteinExistence type="predicted"/>
<evidence type="ECO:0000313" key="1">
    <source>
        <dbReference type="EMBL" id="JAH71464.1"/>
    </source>
</evidence>
<name>A0A0E9V002_ANGAN</name>